<evidence type="ECO:0000313" key="2">
    <source>
        <dbReference type="EMBL" id="EIA61880.1"/>
    </source>
</evidence>
<evidence type="ECO:0000313" key="3">
    <source>
        <dbReference type="Proteomes" id="UP000005511"/>
    </source>
</evidence>
<evidence type="ECO:0000256" key="1">
    <source>
        <dbReference type="SAM" id="Coils"/>
    </source>
</evidence>
<gene>
    <name evidence="2" type="ORF">cco14_09612</name>
</gene>
<dbReference type="EMBL" id="AIMT01000116">
    <property type="protein sequence ID" value="EIA61880.1"/>
    <property type="molecule type" value="Genomic_DNA"/>
</dbReference>
<proteinExistence type="predicted"/>
<reference evidence="2 3" key="1">
    <citation type="submission" date="2010-09" db="EMBL/GenBank/DDBJ databases">
        <authorList>
            <person name="Richards V."/>
            <person name="Lefebure T."/>
            <person name="Suzuki H."/>
            <person name="Pavinski Bitar P."/>
            <person name="Stanhope M."/>
        </authorList>
    </citation>
    <scope>NUCLEOTIDE SEQUENCE [LARGE SCALE GENOMIC DNA]</scope>
    <source>
        <strain evidence="2 3">80352</strain>
    </source>
</reference>
<name>A0ABN0EMM5_CAMCO</name>
<accession>A0ABN0EMM5</accession>
<feature type="non-terminal residue" evidence="2">
    <location>
        <position position="1"/>
    </location>
</feature>
<keyword evidence="3" id="KW-1185">Reference proteome</keyword>
<sequence length="165" mass="19726">NFHKEKKMSNKIENYPNIEKLQTILNELAFHQIHQAWIDKKIPQYSLIILERWAEFYPNTIKNLGMSDLMTLALPQTQMELAILESKEADKKREQGLTDMEILAEEQINLNQYIAIEPQIYSPLFQEMMMKDKEQIQEETINNQYWKLQQEMMDMKEEASNLDKN</sequence>
<feature type="coiled-coil region" evidence="1">
    <location>
        <begin position="138"/>
        <end position="165"/>
    </location>
</feature>
<dbReference type="Proteomes" id="UP000005511">
    <property type="component" value="Unassembled WGS sequence"/>
</dbReference>
<protein>
    <submittedName>
        <fullName evidence="2">Uncharacterized protein</fullName>
    </submittedName>
</protein>
<comment type="caution">
    <text evidence="2">The sequence shown here is derived from an EMBL/GenBank/DDBJ whole genome shotgun (WGS) entry which is preliminary data.</text>
</comment>
<organism evidence="2 3">
    <name type="scientific">Campylobacter coli 80352</name>
    <dbReference type="NCBI Taxonomy" id="887288"/>
    <lineage>
        <taxon>Bacteria</taxon>
        <taxon>Pseudomonadati</taxon>
        <taxon>Campylobacterota</taxon>
        <taxon>Epsilonproteobacteria</taxon>
        <taxon>Campylobacterales</taxon>
        <taxon>Campylobacteraceae</taxon>
        <taxon>Campylobacter</taxon>
    </lineage>
</organism>
<keyword evidence="1" id="KW-0175">Coiled coil</keyword>